<evidence type="ECO:0000313" key="2">
    <source>
        <dbReference type="Proteomes" id="UP000095672"/>
    </source>
</evidence>
<dbReference type="STRING" id="1769779.AUP74_01188"/>
<sequence length="325" mass="36929">MPYESQVFHSPPITVTESGRERCVGFELEFSGVDLDRTAQVLQQVLNGDITEVSPAQREVHVENAGDFRVELDWDFLLRTAGKSPDEDWVELLSRTAAILVPTEVVCPPLRLSRLDDLLPLVDGLRNAGAVGTEETLLAAYGVHINAELPRQNAATLDAYLRAFSLLQWWLMEAHQVNPARRVSPYIDLYPEVYVRQLIERGGATLDEIFSDYLQHNGTRNRALDMLPILSEIDSDRVRRAIDDPKIKARPAFHYRLPNCQIEKASWSLAGEWNLWCVVEELANRPEDLDDLCQRFMDASAGLLGLNRSQWLQTVDTWLKDHELV</sequence>
<reference evidence="2" key="1">
    <citation type="submission" date="2016-01" db="EMBL/GenBank/DDBJ databases">
        <title>Complete genome sequence of Microbulbifer sp. CCB-MM1, a halophile isolated from Matang Mangrove Forest, Perak.</title>
        <authorList>
            <person name="Moh T.H."/>
            <person name="Dinesh B."/>
            <person name="Lau N.-S."/>
            <person name="Go F."/>
            <person name="Alexander Chong S.-C."/>
        </authorList>
    </citation>
    <scope>NUCLEOTIDE SEQUENCE [LARGE SCALE GENOMIC DNA]</scope>
    <source>
        <strain evidence="2">CCB-MM1</strain>
    </source>
</reference>
<dbReference type="EMBL" id="CP014143">
    <property type="protein sequence ID" value="AOS96650.1"/>
    <property type="molecule type" value="Genomic_DNA"/>
</dbReference>
<protein>
    <submittedName>
        <fullName evidence="1">Amidoligase enzyme</fullName>
    </submittedName>
</protein>
<proteinExistence type="predicted"/>
<keyword evidence="2" id="KW-1185">Reference proteome</keyword>
<dbReference type="PATRIC" id="fig|1769779.3.peg.1210"/>
<dbReference type="AlphaFoldDB" id="A0A1C9W680"/>
<dbReference type="OrthoDB" id="5597599at2"/>
<dbReference type="KEGG" id="micc:AUP74_01188"/>
<name>A0A1C9W680_9GAMM</name>
<evidence type="ECO:0000313" key="1">
    <source>
        <dbReference type="EMBL" id="AOS96650.1"/>
    </source>
</evidence>
<dbReference type="GO" id="GO:0016874">
    <property type="term" value="F:ligase activity"/>
    <property type="evidence" value="ECO:0007669"/>
    <property type="project" value="UniProtKB-KW"/>
</dbReference>
<dbReference type="InterPro" id="IPR022025">
    <property type="entry name" value="Amidoligase_2"/>
</dbReference>
<gene>
    <name evidence="1" type="ORF">AUP74_01188</name>
</gene>
<organism evidence="1 2">
    <name type="scientific">Microbulbifer aggregans</name>
    <dbReference type="NCBI Taxonomy" id="1769779"/>
    <lineage>
        <taxon>Bacteria</taxon>
        <taxon>Pseudomonadati</taxon>
        <taxon>Pseudomonadota</taxon>
        <taxon>Gammaproteobacteria</taxon>
        <taxon>Cellvibrionales</taxon>
        <taxon>Microbulbiferaceae</taxon>
        <taxon>Microbulbifer</taxon>
    </lineage>
</organism>
<accession>A0A1C9W680</accession>
<keyword evidence="1" id="KW-0436">Ligase</keyword>
<dbReference type="Pfam" id="PF12224">
    <property type="entry name" value="Amidoligase_2"/>
    <property type="match status" value="1"/>
</dbReference>
<dbReference type="Proteomes" id="UP000095672">
    <property type="component" value="Chromosome"/>
</dbReference>